<proteinExistence type="predicted"/>
<keyword evidence="1" id="KW-0472">Membrane</keyword>
<evidence type="ECO:0000259" key="2">
    <source>
        <dbReference type="Pfam" id="PF23868"/>
    </source>
</evidence>
<keyword evidence="1" id="KW-1133">Transmembrane helix</keyword>
<organism evidence="3 4">
    <name type="scientific">Lasallia pustulata</name>
    <dbReference type="NCBI Taxonomy" id="136370"/>
    <lineage>
        <taxon>Eukaryota</taxon>
        <taxon>Fungi</taxon>
        <taxon>Dikarya</taxon>
        <taxon>Ascomycota</taxon>
        <taxon>Pezizomycotina</taxon>
        <taxon>Lecanoromycetes</taxon>
        <taxon>OSLEUM clade</taxon>
        <taxon>Umbilicariomycetidae</taxon>
        <taxon>Umbilicariales</taxon>
        <taxon>Umbilicariaceae</taxon>
        <taxon>Lasallia</taxon>
    </lineage>
</organism>
<sequence>MAELLLSSVTAIDAPKEIPHPFRDLHKSLGIVQDKAANYVNLSQIKLALRGLESTDAVIRVAILSLHGRRGARRLVRGLLADPLAPEAEWERQLSGPHDTDGRGLLIRYGEETDYKEQHPLLRTLSIPASLLHAHNLELLITNLSPSAGEAEAYDPANLLGPTLETPASANGRYSMIAYPVHKAIVYGEELAGVLGYAPMSSGIAKDTTLSGIVRGVIDVSWQPPAEDSGTANGMTIVNSEEAEKAVTIFRQSLDNAVAYEHRWFESGFAGVSSWLLQGTRAEDSRVKPALRSLIELLLQRAEEAILKEEVQRLAQLTSAAIPDTTRQFLDDAVKGWAEKAHIELRDQLDAAFHRKSWRMIGWWKLFWRVDDVGTIASDILQRSWLVEAEKEIIWLAGRVDQAGFFGQTPRVPVSIPTETTPSEDQYILGGLPPQPRLSDVIDKPVIDDDEVPPVSHSRPWPPQIELARHSVAISTIPPLQALAQSLLLQTMSTTALTSGLSALMYVSISTTSLYEAGAIAAFGFVYSMRRLQRKWEAARGFWEGEVREEGRKALRGTEEVVRGLVREGGRGEEDDGGLEERREARRAVEGVRDVLGRVG</sequence>
<reference evidence="4" key="1">
    <citation type="submission" date="2017-03" db="EMBL/GenBank/DDBJ databases">
        <authorList>
            <person name="Sharma R."/>
            <person name="Thines M."/>
        </authorList>
    </citation>
    <scope>NUCLEOTIDE SEQUENCE [LARGE SCALE GENOMIC DNA]</scope>
</reference>
<accession>A0A1W5CU40</accession>
<feature type="domain" description="Mmc1 C-terminal" evidence="2">
    <location>
        <begin position="331"/>
        <end position="552"/>
    </location>
</feature>
<feature type="transmembrane region" description="Helical" evidence="1">
    <location>
        <begin position="503"/>
        <end position="527"/>
    </location>
</feature>
<dbReference type="PANTHER" id="PTHR38644:SF1">
    <property type="entry name" value="EXPRESSED PROTEIN"/>
    <property type="match status" value="1"/>
</dbReference>
<name>A0A1W5CU40_9LECA</name>
<dbReference type="EMBL" id="FWEW01000269">
    <property type="protein sequence ID" value="SLM34290.1"/>
    <property type="molecule type" value="Genomic_DNA"/>
</dbReference>
<evidence type="ECO:0000313" key="4">
    <source>
        <dbReference type="Proteomes" id="UP000192927"/>
    </source>
</evidence>
<evidence type="ECO:0000256" key="1">
    <source>
        <dbReference type="SAM" id="Phobius"/>
    </source>
</evidence>
<keyword evidence="4" id="KW-1185">Reference proteome</keyword>
<dbReference type="Proteomes" id="UP000192927">
    <property type="component" value="Unassembled WGS sequence"/>
</dbReference>
<keyword evidence="1" id="KW-0812">Transmembrane</keyword>
<dbReference type="AlphaFoldDB" id="A0A1W5CU40"/>
<dbReference type="InterPro" id="IPR056196">
    <property type="entry name" value="Mmc1_C"/>
</dbReference>
<dbReference type="Pfam" id="PF23868">
    <property type="entry name" value="Mmc1_C"/>
    <property type="match status" value="1"/>
</dbReference>
<protein>
    <recommendedName>
        <fullName evidence="2">Mmc1 C-terminal domain-containing protein</fullName>
    </recommendedName>
</protein>
<dbReference type="Pfam" id="PF23867">
    <property type="entry name" value="Mmc1_N"/>
    <property type="match status" value="1"/>
</dbReference>
<evidence type="ECO:0000313" key="3">
    <source>
        <dbReference type="EMBL" id="SLM34290.1"/>
    </source>
</evidence>
<dbReference type="PANTHER" id="PTHR38644">
    <property type="entry name" value="EXPRESSED PROTEIN"/>
    <property type="match status" value="1"/>
</dbReference>